<evidence type="ECO:0000313" key="2">
    <source>
        <dbReference type="Proteomes" id="UP000274513"/>
    </source>
</evidence>
<sequence>MSGRQQQPSIIPQQIEGCCTSRAGMVAPSG</sequence>
<keyword evidence="2" id="KW-1185">Reference proteome</keyword>
<proteinExistence type="predicted"/>
<protein>
    <submittedName>
        <fullName evidence="1">Uncharacterized protein</fullName>
    </submittedName>
</protein>
<evidence type="ECO:0000313" key="1">
    <source>
        <dbReference type="EMBL" id="AYN57474.1"/>
    </source>
</evidence>
<gene>
    <name evidence="1" type="primary">67</name>
    <name evidence="1" type="ORF">PBI_CONSTANCE_67</name>
</gene>
<name>A0A3G2KEQ8_9CAUD</name>
<reference evidence="1 2" key="1">
    <citation type="submission" date="2018-09" db="EMBL/GenBank/DDBJ databases">
        <authorList>
            <person name="Rimple P.A."/>
            <person name="Stoner T.H."/>
            <person name="Garlena R.A."/>
            <person name="Russell D.A."/>
            <person name="Pope W.H."/>
            <person name="Jacobs-Sera D."/>
            <person name="Hatfull G.F."/>
        </authorList>
    </citation>
    <scope>NUCLEOTIDE SEQUENCE [LARGE SCALE GENOMIC DNA]</scope>
</reference>
<dbReference type="Proteomes" id="UP000274513">
    <property type="component" value="Segment"/>
</dbReference>
<organism evidence="1 2">
    <name type="scientific">Arthrobacter phage Constance</name>
    <dbReference type="NCBI Taxonomy" id="2419950"/>
    <lineage>
        <taxon>Viruses</taxon>
        <taxon>Duplodnaviria</taxon>
        <taxon>Heunggongvirae</taxon>
        <taxon>Uroviricota</taxon>
        <taxon>Caudoviricetes</taxon>
        <taxon>Bridgettevirus</taxon>
        <taxon>Bridgettevirus constance</taxon>
    </lineage>
</organism>
<dbReference type="GeneID" id="55006563"/>
<dbReference type="RefSeq" id="YP_009815340.1">
    <property type="nucleotide sequence ID" value="NC_048092.1"/>
</dbReference>
<dbReference type="EMBL" id="MH834605">
    <property type="protein sequence ID" value="AYN57474.1"/>
    <property type="molecule type" value="Genomic_DNA"/>
</dbReference>
<accession>A0A3G2KEQ8</accession>
<dbReference type="KEGG" id="vg:55006563"/>